<dbReference type="PANTHER" id="PTHR31009">
    <property type="entry name" value="S-ADENOSYL-L-METHIONINE:CARBOXYL METHYLTRANSFERASE FAMILY PROTEIN"/>
    <property type="match status" value="1"/>
</dbReference>
<dbReference type="GO" id="GO:0005576">
    <property type="term" value="C:extracellular region"/>
    <property type="evidence" value="ECO:0007669"/>
    <property type="project" value="InterPro"/>
</dbReference>
<dbReference type="InterPro" id="IPR006126">
    <property type="entry name" value="Staph/Strept_toxin_CS"/>
</dbReference>
<dbReference type="PROSITE" id="PS00277">
    <property type="entry name" value="STAPH_STREP_TOXIN_1"/>
    <property type="match status" value="1"/>
</dbReference>
<keyword evidence="2" id="KW-1185">Reference proteome</keyword>
<dbReference type="EMBL" id="JAAAHY010001640">
    <property type="protein sequence ID" value="KAF9947629.1"/>
    <property type="molecule type" value="Genomic_DNA"/>
</dbReference>
<reference evidence="1" key="1">
    <citation type="journal article" date="2020" name="Fungal Divers.">
        <title>Resolving the Mortierellaceae phylogeny through synthesis of multi-gene phylogenetics and phylogenomics.</title>
        <authorList>
            <person name="Vandepol N."/>
            <person name="Liber J."/>
            <person name="Desiro A."/>
            <person name="Na H."/>
            <person name="Kennedy M."/>
            <person name="Barry K."/>
            <person name="Grigoriev I.V."/>
            <person name="Miller A.N."/>
            <person name="O'Donnell K."/>
            <person name="Stajich J.E."/>
            <person name="Bonito G."/>
        </authorList>
    </citation>
    <scope>NUCLEOTIDE SEQUENCE</scope>
    <source>
        <strain evidence="1">CK1249</strain>
    </source>
</reference>
<comment type="caution">
    <text evidence="1">The sequence shown here is derived from an EMBL/GenBank/DDBJ whole genome shotgun (WGS) entry which is preliminary data.</text>
</comment>
<evidence type="ECO:0000313" key="2">
    <source>
        <dbReference type="Proteomes" id="UP000738359"/>
    </source>
</evidence>
<dbReference type="SUPFAM" id="SSF53335">
    <property type="entry name" value="S-adenosyl-L-methionine-dependent methyltransferases"/>
    <property type="match status" value="1"/>
</dbReference>
<dbReference type="InterPro" id="IPR005299">
    <property type="entry name" value="MeTrfase_7"/>
</dbReference>
<proteinExistence type="predicted"/>
<dbReference type="Proteomes" id="UP000738359">
    <property type="component" value="Unassembled WGS sequence"/>
</dbReference>
<sequence>MLSSAKKQVPLPSSTVRSMTDYNNKATIQCKVAANLLGHGVNSVDFAVAVCQAVTERDAAATVACTFNDLPDNDFDQVLALMKQSAVADYRTVLHTLGKSMYSPLAEPGTLGIVYSSAALHWLSTPRWLTSQGPMLLVLETPARDDFEVYVMFRHTELRRGGKLVLTFPGVKDGESAINRLWPSVEARASPGSRNIATFQLIMAEICAGFNKDDWEVDVMDLQDIEELGASDYRSGLLARDDIVARTTEMIVSVTRSTFLDMWVEYGGLTRKQANTLFATLSKALYSA</sequence>
<dbReference type="Gene3D" id="3.40.50.150">
    <property type="entry name" value="Vaccinia Virus protein VP39"/>
    <property type="match status" value="1"/>
</dbReference>
<dbReference type="Pfam" id="PF03492">
    <property type="entry name" value="Methyltransf_7"/>
    <property type="match status" value="1"/>
</dbReference>
<organism evidence="1 2">
    <name type="scientific">Mortierella alpina</name>
    <name type="common">Oleaginous fungus</name>
    <name type="synonym">Mortierella renispora</name>
    <dbReference type="NCBI Taxonomy" id="64518"/>
    <lineage>
        <taxon>Eukaryota</taxon>
        <taxon>Fungi</taxon>
        <taxon>Fungi incertae sedis</taxon>
        <taxon>Mucoromycota</taxon>
        <taxon>Mortierellomycotina</taxon>
        <taxon>Mortierellomycetes</taxon>
        <taxon>Mortierellales</taxon>
        <taxon>Mortierellaceae</taxon>
        <taxon>Mortierella</taxon>
    </lineage>
</organism>
<gene>
    <name evidence="1" type="ORF">BGZ70_002593</name>
</gene>
<dbReference type="GO" id="GO:0008168">
    <property type="term" value="F:methyltransferase activity"/>
    <property type="evidence" value="ECO:0007669"/>
    <property type="project" value="InterPro"/>
</dbReference>
<protein>
    <submittedName>
        <fullName evidence="1">Uncharacterized protein</fullName>
    </submittedName>
</protein>
<evidence type="ECO:0000313" key="1">
    <source>
        <dbReference type="EMBL" id="KAF9947629.1"/>
    </source>
</evidence>
<dbReference type="OrthoDB" id="1523883at2759"/>
<name>A0A9P6ITS5_MORAP</name>
<dbReference type="InterPro" id="IPR029063">
    <property type="entry name" value="SAM-dependent_MTases_sf"/>
</dbReference>
<accession>A0A9P6ITS5</accession>
<dbReference type="AlphaFoldDB" id="A0A9P6ITS5"/>